<accession>A0ABN0NZ90</accession>
<protein>
    <recommendedName>
        <fullName evidence="1">TP-1001-like C-terminal domain-containing protein</fullName>
    </recommendedName>
</protein>
<gene>
    <name evidence="2" type="ORF">HMPREF9193_00983</name>
</gene>
<dbReference type="InterPro" id="IPR058683">
    <property type="entry name" value="TP_1001-like_C"/>
</dbReference>
<evidence type="ECO:0000259" key="1">
    <source>
        <dbReference type="Pfam" id="PF26342"/>
    </source>
</evidence>
<sequence>MKQIQKQRFISILAYVLPVALCLISSGASCRIENGRFTLHVEAQTPPELERFVPTGSQTASLCFSREITFTELECRKAEKNPSNETILAEVSKTSEKDGEGNNSEKKACYTLNFAQALSAGQAYVLNGAVKDGGGNTLTFSIDFIGYNEHVPHAVFSEAGPVHANSKDAKKAKAEFVELYILEDGNIGGMVIQSAYDGTSADFVLPAVQVKKGDYISAHMRIFGETAVSETGNDLTLSTTIYSNPKSRDLWAEKAERSKTKLGADDVLLLLDRPDGNILDALLYCRSEKTSWAKPLMNAYAQHAFKSGVWQNGFSPKEAVCSDGITAVKTLSRTNIDSIARSFNQNKTVPASAAEDWKVLSGKGKEKASPGSKNRFNE</sequence>
<dbReference type="RefSeq" id="WP_021687196.1">
    <property type="nucleotide sequence ID" value="NZ_KI260564.1"/>
</dbReference>
<name>A0ABN0NZ90_TRELE</name>
<dbReference type="Pfam" id="PF26342">
    <property type="entry name" value="TP_1001_2nd"/>
    <property type="match status" value="1"/>
</dbReference>
<proteinExistence type="predicted"/>
<dbReference type="EMBL" id="AWVH01000026">
    <property type="protein sequence ID" value="ERJ93310.1"/>
    <property type="molecule type" value="Genomic_DNA"/>
</dbReference>
<evidence type="ECO:0000313" key="3">
    <source>
        <dbReference type="Proteomes" id="UP000016649"/>
    </source>
</evidence>
<dbReference type="PROSITE" id="PS51257">
    <property type="entry name" value="PROKAR_LIPOPROTEIN"/>
    <property type="match status" value="1"/>
</dbReference>
<feature type="domain" description="TP-1001-like C-terminal" evidence="1">
    <location>
        <begin position="154"/>
        <end position="359"/>
    </location>
</feature>
<comment type="caution">
    <text evidence="2">The sequence shown here is derived from an EMBL/GenBank/DDBJ whole genome shotgun (WGS) entry which is preliminary data.</text>
</comment>
<reference evidence="2 3" key="1">
    <citation type="submission" date="2013-08" db="EMBL/GenBank/DDBJ databases">
        <authorList>
            <person name="Weinstock G."/>
            <person name="Sodergren E."/>
            <person name="Wylie T."/>
            <person name="Fulton L."/>
            <person name="Fulton R."/>
            <person name="Fronick C."/>
            <person name="O'Laughlin M."/>
            <person name="Godfrey J."/>
            <person name="Miner T."/>
            <person name="Herter B."/>
            <person name="Appelbaum E."/>
            <person name="Cordes M."/>
            <person name="Lek S."/>
            <person name="Wollam A."/>
            <person name="Pepin K.H."/>
            <person name="Palsikar V.B."/>
            <person name="Mitreva M."/>
            <person name="Wilson R.K."/>
        </authorList>
    </citation>
    <scope>NUCLEOTIDE SEQUENCE [LARGE SCALE GENOMIC DNA]</scope>
    <source>
        <strain evidence="2 3">ATCC 700332</strain>
    </source>
</reference>
<evidence type="ECO:0000313" key="2">
    <source>
        <dbReference type="EMBL" id="ERJ93310.1"/>
    </source>
</evidence>
<organism evidence="2 3">
    <name type="scientific">Treponema lecithinolyticum ATCC 700332</name>
    <dbReference type="NCBI Taxonomy" id="1321815"/>
    <lineage>
        <taxon>Bacteria</taxon>
        <taxon>Pseudomonadati</taxon>
        <taxon>Spirochaetota</taxon>
        <taxon>Spirochaetia</taxon>
        <taxon>Spirochaetales</taxon>
        <taxon>Treponemataceae</taxon>
        <taxon>Treponema</taxon>
    </lineage>
</organism>
<dbReference type="Proteomes" id="UP000016649">
    <property type="component" value="Unassembled WGS sequence"/>
</dbReference>
<keyword evidence="3" id="KW-1185">Reference proteome</keyword>